<reference evidence="1" key="2">
    <citation type="submission" date="2021-01" db="EMBL/GenBank/DDBJ databases">
        <authorList>
            <person name="Schikora-Tamarit M.A."/>
        </authorList>
    </citation>
    <scope>NUCLEOTIDE SEQUENCE</scope>
    <source>
        <strain evidence="1">CBS2887</strain>
    </source>
</reference>
<keyword evidence="2" id="KW-1185">Reference proteome</keyword>
<proteinExistence type="predicted"/>
<sequence>MELTQTEGSQSVVYTFQKSVLNVPNLKMLDISVNPHMMEMIPPSSFSNLVWLNMLELELEESPKAFDESLLAMLGHCNFEII</sequence>
<organism evidence="1 2">
    <name type="scientific">Wickerhamomyces pijperi</name>
    <name type="common">Yeast</name>
    <name type="synonym">Pichia pijperi</name>
    <dbReference type="NCBI Taxonomy" id="599730"/>
    <lineage>
        <taxon>Eukaryota</taxon>
        <taxon>Fungi</taxon>
        <taxon>Dikarya</taxon>
        <taxon>Ascomycota</taxon>
        <taxon>Saccharomycotina</taxon>
        <taxon>Saccharomycetes</taxon>
        <taxon>Phaffomycetales</taxon>
        <taxon>Wickerhamomycetaceae</taxon>
        <taxon>Wickerhamomyces</taxon>
    </lineage>
</organism>
<gene>
    <name evidence="1" type="ORF">WICPIJ_007214</name>
</gene>
<name>A0A9P8Q0I0_WICPI</name>
<comment type="caution">
    <text evidence="1">The sequence shown here is derived from an EMBL/GenBank/DDBJ whole genome shotgun (WGS) entry which is preliminary data.</text>
</comment>
<protein>
    <submittedName>
        <fullName evidence="1">Uncharacterized protein</fullName>
    </submittedName>
</protein>
<evidence type="ECO:0000313" key="2">
    <source>
        <dbReference type="Proteomes" id="UP000774326"/>
    </source>
</evidence>
<accession>A0A9P8Q0I0</accession>
<dbReference type="Proteomes" id="UP000774326">
    <property type="component" value="Unassembled WGS sequence"/>
</dbReference>
<evidence type="ECO:0000313" key="1">
    <source>
        <dbReference type="EMBL" id="KAH3681776.1"/>
    </source>
</evidence>
<reference evidence="1" key="1">
    <citation type="journal article" date="2021" name="Open Biol.">
        <title>Shared evolutionary footprints suggest mitochondrial oxidative damage underlies multiple complex I losses in fungi.</title>
        <authorList>
            <person name="Schikora-Tamarit M.A."/>
            <person name="Marcet-Houben M."/>
            <person name="Nosek J."/>
            <person name="Gabaldon T."/>
        </authorList>
    </citation>
    <scope>NUCLEOTIDE SEQUENCE</scope>
    <source>
        <strain evidence="1">CBS2887</strain>
    </source>
</reference>
<dbReference type="AlphaFoldDB" id="A0A9P8Q0I0"/>
<dbReference type="EMBL" id="JAEUBG010004206">
    <property type="protein sequence ID" value="KAH3681776.1"/>
    <property type="molecule type" value="Genomic_DNA"/>
</dbReference>